<feature type="region of interest" description="Disordered" evidence="1">
    <location>
        <begin position="449"/>
        <end position="516"/>
    </location>
</feature>
<sequence length="516" mass="58483">MANSGDEYQSSHGGAELPESDATYVLTGWAVPSREGSAAPSPYQELLAQMRVTPASHLIRTRAFQQWWADNQPERDPVATEQIADAVRLADGFPMPGEVPAGMGRWEWLEEADSWRARATGYVTHEAVEQARAAGRFTDGYDLKAGPIAVWYPDSRYFNPRNKSINITPGRFQFHTTADHALARINLGGQEGFGFENNPDPSAEEVWRLQREYDQRFDPEEGDLSPVGNINIVFAPYIVDVDHFLGVIEEFLSGEESDDSDDEVDGIRTGTAAGQRDAVSGLLHDPLKRGENDQTGVFGRAQYQTRLLPDKTPNAKSYTVDRSGAHHGEREDWKTWACDKRGKWVQYKSKELLDWNDKASVNKLNKWREQIYSRHGWSNKRDIHRVVYTRSEKEWLFDFVKRAEGKEIRQNITKLTKMFNEKFAASQQKRDPSGIATCLHRLRQQYAQYSGEMRPERETGNGKATRQRSAKTASAKTSQKRKAGRKARRGKAKKPRVDQESGEEIVSEVEEGDAEE</sequence>
<proteinExistence type="predicted"/>
<reference evidence="2 3" key="1">
    <citation type="journal article" date="2012" name="PLoS Pathog.">
        <title>Diverse lifestyles and strategies of plant pathogenesis encoded in the genomes of eighteen Dothideomycetes fungi.</title>
        <authorList>
            <person name="Ohm R.A."/>
            <person name="Feau N."/>
            <person name="Henrissat B."/>
            <person name="Schoch C.L."/>
            <person name="Horwitz B.A."/>
            <person name="Barry K.W."/>
            <person name="Condon B.J."/>
            <person name="Copeland A.C."/>
            <person name="Dhillon B."/>
            <person name="Glaser F."/>
            <person name="Hesse C.N."/>
            <person name="Kosti I."/>
            <person name="LaButti K."/>
            <person name="Lindquist E.A."/>
            <person name="Lucas S."/>
            <person name="Salamov A.A."/>
            <person name="Bradshaw R.E."/>
            <person name="Ciuffetti L."/>
            <person name="Hamelin R.C."/>
            <person name="Kema G.H.J."/>
            <person name="Lawrence C."/>
            <person name="Scott J.A."/>
            <person name="Spatafora J.W."/>
            <person name="Turgeon B.G."/>
            <person name="de Wit P.J.G.M."/>
            <person name="Zhong S."/>
            <person name="Goodwin S.B."/>
            <person name="Grigoriev I.V."/>
        </authorList>
    </citation>
    <scope>NUCLEOTIDE SEQUENCE [LARGE SCALE GENOMIC DNA]</scope>
    <source>
        <strain evidence="2 3">UAMH 10762</strain>
    </source>
</reference>
<gene>
    <name evidence="2" type="ORF">BAUCODRAFT_274598</name>
</gene>
<protein>
    <submittedName>
        <fullName evidence="2">Uncharacterized protein</fullName>
    </submittedName>
</protein>
<keyword evidence="3" id="KW-1185">Reference proteome</keyword>
<dbReference type="GeneID" id="19110574"/>
<evidence type="ECO:0000256" key="1">
    <source>
        <dbReference type="SAM" id="MobiDB-lite"/>
    </source>
</evidence>
<dbReference type="eggNOG" id="ENOG502RKXR">
    <property type="taxonomic scope" value="Eukaryota"/>
</dbReference>
<dbReference type="AlphaFoldDB" id="M2N0D9"/>
<dbReference type="EMBL" id="KB445562">
    <property type="protein sequence ID" value="EMC92045.1"/>
    <property type="molecule type" value="Genomic_DNA"/>
</dbReference>
<dbReference type="HOGENOM" id="CLU_527830_0_0_1"/>
<name>M2N0D9_BAUPA</name>
<evidence type="ECO:0000313" key="3">
    <source>
        <dbReference type="Proteomes" id="UP000011761"/>
    </source>
</evidence>
<feature type="compositionally biased region" description="Basic residues" evidence="1">
    <location>
        <begin position="478"/>
        <end position="494"/>
    </location>
</feature>
<evidence type="ECO:0000313" key="2">
    <source>
        <dbReference type="EMBL" id="EMC92045.1"/>
    </source>
</evidence>
<organism evidence="2 3">
    <name type="scientific">Baudoinia panamericana (strain UAMH 10762)</name>
    <name type="common">Angels' share fungus</name>
    <name type="synonym">Baudoinia compniacensis (strain UAMH 10762)</name>
    <dbReference type="NCBI Taxonomy" id="717646"/>
    <lineage>
        <taxon>Eukaryota</taxon>
        <taxon>Fungi</taxon>
        <taxon>Dikarya</taxon>
        <taxon>Ascomycota</taxon>
        <taxon>Pezizomycotina</taxon>
        <taxon>Dothideomycetes</taxon>
        <taxon>Dothideomycetidae</taxon>
        <taxon>Mycosphaerellales</taxon>
        <taxon>Teratosphaeriaceae</taxon>
        <taxon>Baudoinia</taxon>
    </lineage>
</organism>
<feature type="compositionally biased region" description="Acidic residues" evidence="1">
    <location>
        <begin position="500"/>
        <end position="516"/>
    </location>
</feature>
<dbReference type="Proteomes" id="UP000011761">
    <property type="component" value="Unassembled WGS sequence"/>
</dbReference>
<dbReference type="OrthoDB" id="3644556at2759"/>
<dbReference type="RefSeq" id="XP_007680562.1">
    <property type="nucleotide sequence ID" value="XM_007682372.1"/>
</dbReference>
<accession>M2N0D9</accession>
<dbReference type="KEGG" id="bcom:BAUCODRAFT_274598"/>